<evidence type="ECO:0000313" key="10">
    <source>
        <dbReference type="Proteomes" id="UP000887540"/>
    </source>
</evidence>
<organism evidence="10 11">
    <name type="scientific">Acrobeloides nanus</name>
    <dbReference type="NCBI Taxonomy" id="290746"/>
    <lineage>
        <taxon>Eukaryota</taxon>
        <taxon>Metazoa</taxon>
        <taxon>Ecdysozoa</taxon>
        <taxon>Nematoda</taxon>
        <taxon>Chromadorea</taxon>
        <taxon>Rhabditida</taxon>
        <taxon>Tylenchina</taxon>
        <taxon>Cephalobomorpha</taxon>
        <taxon>Cephaloboidea</taxon>
        <taxon>Cephalobidae</taxon>
        <taxon>Acrobeloides</taxon>
    </lineage>
</organism>
<dbReference type="InterPro" id="IPR050417">
    <property type="entry name" value="Sugar_Epim/Isomerase"/>
</dbReference>
<dbReference type="FunFam" id="3.20.20.150:FF:000007">
    <property type="entry name" value="Hydroxypyruvate isomerase"/>
    <property type="match status" value="1"/>
</dbReference>
<evidence type="ECO:0000256" key="6">
    <source>
        <dbReference type="ARBA" id="ARBA00023235"/>
    </source>
</evidence>
<dbReference type="EC" id="5.3.1.22" evidence="4 7"/>
<dbReference type="InterPro" id="IPR036237">
    <property type="entry name" value="Xyl_isomerase-like_sf"/>
</dbReference>
<feature type="active site" description="Proton donor/acceptor" evidence="8">
    <location>
        <position position="238"/>
    </location>
</feature>
<evidence type="ECO:0000256" key="1">
    <source>
        <dbReference type="ARBA" id="ARBA00000476"/>
    </source>
</evidence>
<dbReference type="PANTHER" id="PTHR43489">
    <property type="entry name" value="ISOMERASE"/>
    <property type="match status" value="1"/>
</dbReference>
<sequence>MRVAANLALMFTDVPLLQRYEKAAKMGFKLIECPLPYSVPAEDLRREADKYGQVHVLINAPQGDTIGECGFAALPSYKDYYIETIATAIKYAKILSCPRIHIMAGTNAKNDKESHDLFVGNIRYAAEEFAKEGFECLIEPINQITRPGFYLRSLEQAEQIIEEINAPNLTILYDTFHIQQIHGQLTYTIKKYASKIGQIQIAQVGKKRAEPDYEGEIDYDYVFKVLKEVNPNWIVGCEYFNQGDTLEYVEWVKKYGLEF</sequence>
<keyword evidence="10" id="KW-1185">Reference proteome</keyword>
<evidence type="ECO:0000313" key="11">
    <source>
        <dbReference type="WBParaSite" id="ACRNAN_scaffold2135.g27209.t1"/>
    </source>
</evidence>
<evidence type="ECO:0000256" key="5">
    <source>
        <dbReference type="ARBA" id="ARBA00017985"/>
    </source>
</evidence>
<evidence type="ECO:0000256" key="8">
    <source>
        <dbReference type="PIRSR" id="PIRSR006241-50"/>
    </source>
</evidence>
<dbReference type="InterPro" id="IPR013022">
    <property type="entry name" value="Xyl_isomerase-like_TIM-brl"/>
</dbReference>
<evidence type="ECO:0000256" key="2">
    <source>
        <dbReference type="ARBA" id="ARBA00002968"/>
    </source>
</evidence>
<evidence type="ECO:0000256" key="3">
    <source>
        <dbReference type="ARBA" id="ARBA00005962"/>
    </source>
</evidence>
<dbReference type="GO" id="GO:0008903">
    <property type="term" value="F:hydroxypyruvate isomerase activity"/>
    <property type="evidence" value="ECO:0007669"/>
    <property type="project" value="UniProtKB-EC"/>
</dbReference>
<dbReference type="PIRSF" id="PIRSF006241">
    <property type="entry name" value="HyI"/>
    <property type="match status" value="1"/>
</dbReference>
<feature type="active site" description="Proton donor/acceptor" evidence="8">
    <location>
        <position position="139"/>
    </location>
</feature>
<proteinExistence type="inferred from homology"/>
<accession>A0A914DBR0</accession>
<keyword evidence="6 7" id="KW-0413">Isomerase</keyword>
<evidence type="ECO:0000259" key="9">
    <source>
        <dbReference type="Pfam" id="PF01261"/>
    </source>
</evidence>
<evidence type="ECO:0000256" key="4">
    <source>
        <dbReference type="ARBA" id="ARBA00012570"/>
    </source>
</evidence>
<dbReference type="Gene3D" id="3.20.20.150">
    <property type="entry name" value="Divalent-metal-dependent TIM barrel enzymes"/>
    <property type="match status" value="1"/>
</dbReference>
<comment type="function">
    <text evidence="2 7">Catalyzes the reversible isomerization between hydroxypyruvate and 2-hydroxy-3-oxopropanoate (also termed tartronate semialdehyde).</text>
</comment>
<dbReference type="SUPFAM" id="SSF51658">
    <property type="entry name" value="Xylose isomerase-like"/>
    <property type="match status" value="1"/>
</dbReference>
<dbReference type="PANTHER" id="PTHR43489:SF6">
    <property type="entry name" value="HYDROXYPYRUVATE ISOMERASE-RELATED"/>
    <property type="match status" value="1"/>
</dbReference>
<dbReference type="InterPro" id="IPR026040">
    <property type="entry name" value="HyI-like"/>
</dbReference>
<dbReference type="WBParaSite" id="ACRNAN_scaffold2135.g27209.t1">
    <property type="protein sequence ID" value="ACRNAN_scaffold2135.g27209.t1"/>
    <property type="gene ID" value="ACRNAN_scaffold2135.g27209"/>
</dbReference>
<evidence type="ECO:0000256" key="7">
    <source>
        <dbReference type="PIRNR" id="PIRNR006241"/>
    </source>
</evidence>
<comment type="catalytic activity">
    <reaction evidence="1 7">
        <text>3-hydroxypyruvate = 2-hydroxy-3-oxopropanoate</text>
        <dbReference type="Rhea" id="RHEA:11952"/>
        <dbReference type="ChEBI" id="CHEBI:17180"/>
        <dbReference type="ChEBI" id="CHEBI:57978"/>
        <dbReference type="EC" id="5.3.1.22"/>
    </reaction>
</comment>
<dbReference type="GO" id="GO:0046487">
    <property type="term" value="P:glyoxylate metabolic process"/>
    <property type="evidence" value="ECO:0007669"/>
    <property type="project" value="TreeGrafter"/>
</dbReference>
<feature type="domain" description="Xylose isomerase-like TIM barrel" evidence="9">
    <location>
        <begin position="21"/>
        <end position="254"/>
    </location>
</feature>
<dbReference type="Proteomes" id="UP000887540">
    <property type="component" value="Unplaced"/>
</dbReference>
<protein>
    <recommendedName>
        <fullName evidence="5 7">Putative hydroxypyruvate isomerase</fullName>
        <ecNumber evidence="4 7">5.3.1.22</ecNumber>
    </recommendedName>
</protein>
<reference evidence="11" key="1">
    <citation type="submission" date="2022-11" db="UniProtKB">
        <authorList>
            <consortium name="WormBaseParasite"/>
        </authorList>
    </citation>
    <scope>IDENTIFICATION</scope>
</reference>
<comment type="similarity">
    <text evidence="3 7">Belongs to the hyi family.</text>
</comment>
<name>A0A914DBR0_9BILA</name>
<dbReference type="Pfam" id="PF01261">
    <property type="entry name" value="AP_endonuc_2"/>
    <property type="match status" value="1"/>
</dbReference>
<dbReference type="AlphaFoldDB" id="A0A914DBR0"/>